<dbReference type="Proteomes" id="UP000324800">
    <property type="component" value="Unassembled WGS sequence"/>
</dbReference>
<evidence type="ECO:0000313" key="2">
    <source>
        <dbReference type="Proteomes" id="UP000324800"/>
    </source>
</evidence>
<organism evidence="1 2">
    <name type="scientific">Streblomastix strix</name>
    <dbReference type="NCBI Taxonomy" id="222440"/>
    <lineage>
        <taxon>Eukaryota</taxon>
        <taxon>Metamonada</taxon>
        <taxon>Preaxostyla</taxon>
        <taxon>Oxymonadida</taxon>
        <taxon>Streblomastigidae</taxon>
        <taxon>Streblomastix</taxon>
    </lineage>
</organism>
<comment type="caution">
    <text evidence="1">The sequence shown here is derived from an EMBL/GenBank/DDBJ whole genome shotgun (WGS) entry which is preliminary data.</text>
</comment>
<gene>
    <name evidence="1" type="ORF">EZS28_033956</name>
</gene>
<dbReference type="AlphaFoldDB" id="A0A5J4UKC8"/>
<accession>A0A5J4UKC8</accession>
<dbReference type="EMBL" id="SNRW01015306">
    <property type="protein sequence ID" value="KAA6370520.1"/>
    <property type="molecule type" value="Genomic_DNA"/>
</dbReference>
<reference evidence="1 2" key="1">
    <citation type="submission" date="2019-03" db="EMBL/GenBank/DDBJ databases">
        <title>Single cell metagenomics reveals metabolic interactions within the superorganism composed of flagellate Streblomastix strix and complex community of Bacteroidetes bacteria on its surface.</title>
        <authorList>
            <person name="Treitli S.C."/>
            <person name="Kolisko M."/>
            <person name="Husnik F."/>
            <person name="Keeling P."/>
            <person name="Hampl V."/>
        </authorList>
    </citation>
    <scope>NUCLEOTIDE SEQUENCE [LARGE SCALE GENOMIC DNA]</scope>
    <source>
        <strain evidence="1">ST1C</strain>
    </source>
</reference>
<sequence length="179" mass="19367">QIPLIIDPGLTLTRELFNDDIEVVIDATINKKNKAQTNPGLAPLVVGLGPGFNAPNDVDVIIETNRGHDLGRLIFEGLAAPDTGIPETIKRVLRAPKAGVLHCVAHIGDVVNEGQTVALINNEFPVISQLSGFIRGIRDMIKEFLNISDNIISCLGINIQVQASCELFNQWGNTYVGHL</sequence>
<name>A0A5J4UKC8_9EUKA</name>
<protein>
    <submittedName>
        <fullName evidence="1">Putative molybdenum hydroxylase</fullName>
    </submittedName>
</protein>
<proteinExistence type="predicted"/>
<feature type="non-terminal residue" evidence="1">
    <location>
        <position position="1"/>
    </location>
</feature>
<evidence type="ECO:0000313" key="1">
    <source>
        <dbReference type="EMBL" id="KAA6370520.1"/>
    </source>
</evidence>